<feature type="compositionally biased region" description="Polar residues" evidence="1">
    <location>
        <begin position="1878"/>
        <end position="1897"/>
    </location>
</feature>
<feature type="compositionally biased region" description="Basic and acidic residues" evidence="1">
    <location>
        <begin position="2438"/>
        <end position="2454"/>
    </location>
</feature>
<feature type="compositionally biased region" description="Basic and acidic residues" evidence="1">
    <location>
        <begin position="1232"/>
        <end position="1264"/>
    </location>
</feature>
<feature type="compositionally biased region" description="Basic and acidic residues" evidence="1">
    <location>
        <begin position="2007"/>
        <end position="2023"/>
    </location>
</feature>
<feature type="compositionally biased region" description="Polar residues" evidence="1">
    <location>
        <begin position="2570"/>
        <end position="2587"/>
    </location>
</feature>
<feature type="compositionally biased region" description="Low complexity" evidence="1">
    <location>
        <begin position="566"/>
        <end position="583"/>
    </location>
</feature>
<feature type="compositionally biased region" description="Low complexity" evidence="1">
    <location>
        <begin position="2127"/>
        <end position="2143"/>
    </location>
</feature>
<evidence type="ECO:0000313" key="2">
    <source>
        <dbReference type="EMBL" id="PHJ23846.1"/>
    </source>
</evidence>
<feature type="compositionally biased region" description="Low complexity" evidence="1">
    <location>
        <begin position="2366"/>
        <end position="2382"/>
    </location>
</feature>
<feature type="compositionally biased region" description="Basic and acidic residues" evidence="1">
    <location>
        <begin position="2552"/>
        <end position="2569"/>
    </location>
</feature>
<dbReference type="Proteomes" id="UP000221165">
    <property type="component" value="Unassembled WGS sequence"/>
</dbReference>
<accession>A0A2C6L9Y8</accession>
<feature type="compositionally biased region" description="Basic and acidic residues" evidence="1">
    <location>
        <begin position="1274"/>
        <end position="1300"/>
    </location>
</feature>
<feature type="compositionally biased region" description="Polar residues" evidence="1">
    <location>
        <begin position="728"/>
        <end position="738"/>
    </location>
</feature>
<feature type="region of interest" description="Disordered" evidence="1">
    <location>
        <begin position="166"/>
        <end position="214"/>
    </location>
</feature>
<dbReference type="VEuPathDB" id="ToxoDB:CSUI_002303"/>
<feature type="compositionally biased region" description="Low complexity" evidence="1">
    <location>
        <begin position="2159"/>
        <end position="2172"/>
    </location>
</feature>
<dbReference type="OrthoDB" id="332952at2759"/>
<dbReference type="GeneID" id="94425716"/>
<feature type="compositionally biased region" description="Basic and acidic residues" evidence="1">
    <location>
        <begin position="2647"/>
        <end position="2668"/>
    </location>
</feature>
<feature type="region of interest" description="Disordered" evidence="1">
    <location>
        <begin position="1565"/>
        <end position="1585"/>
    </location>
</feature>
<dbReference type="RefSeq" id="XP_067925520.1">
    <property type="nucleotide sequence ID" value="XM_068062505.1"/>
</dbReference>
<feature type="compositionally biased region" description="Basic and acidic residues" evidence="1">
    <location>
        <begin position="2298"/>
        <end position="2307"/>
    </location>
</feature>
<proteinExistence type="predicted"/>
<evidence type="ECO:0000256" key="1">
    <source>
        <dbReference type="SAM" id="MobiDB-lite"/>
    </source>
</evidence>
<feature type="region of interest" description="Disordered" evidence="1">
    <location>
        <begin position="222"/>
        <end position="241"/>
    </location>
</feature>
<feature type="compositionally biased region" description="Basic residues" evidence="1">
    <location>
        <begin position="476"/>
        <end position="489"/>
    </location>
</feature>
<feature type="region of interest" description="Disordered" evidence="1">
    <location>
        <begin position="535"/>
        <end position="554"/>
    </location>
</feature>
<feature type="region of interest" description="Disordered" evidence="1">
    <location>
        <begin position="787"/>
        <end position="821"/>
    </location>
</feature>
<feature type="region of interest" description="Disordered" evidence="1">
    <location>
        <begin position="1326"/>
        <end position="1382"/>
    </location>
</feature>
<feature type="compositionally biased region" description="Low complexity" evidence="1">
    <location>
        <begin position="885"/>
        <end position="906"/>
    </location>
</feature>
<feature type="region of interest" description="Disordered" evidence="1">
    <location>
        <begin position="1833"/>
        <end position="2232"/>
    </location>
</feature>
<feature type="compositionally biased region" description="Low complexity" evidence="1">
    <location>
        <begin position="2407"/>
        <end position="2425"/>
    </location>
</feature>
<feature type="compositionally biased region" description="Polar residues" evidence="1">
    <location>
        <begin position="1041"/>
        <end position="1050"/>
    </location>
</feature>
<dbReference type="EMBL" id="MIGC01000979">
    <property type="protein sequence ID" value="PHJ23846.1"/>
    <property type="molecule type" value="Genomic_DNA"/>
</dbReference>
<feature type="compositionally biased region" description="Low complexity" evidence="1">
    <location>
        <begin position="2600"/>
        <end position="2626"/>
    </location>
</feature>
<feature type="region of interest" description="Disordered" evidence="1">
    <location>
        <begin position="1232"/>
        <end position="1300"/>
    </location>
</feature>
<feature type="compositionally biased region" description="Basic and acidic residues" evidence="1">
    <location>
        <begin position="1336"/>
        <end position="1382"/>
    </location>
</feature>
<sequence length="2881" mass="319124">MESRAGSATMTLSPSERSGDVFRFGDTGRSTYMTSSRLLSNSQTFPRSALTGREGDGKTLSPTNSQLSGGYSITNYKKGSYLSAQLASDRLDERFEGDRGRDSSHFDHAEVHKDDLKTSGRELLSVSHSRSGGTDAGTNRLISLAKSGLISDKYFEGTAGNTFSYSGNGTGSNLAERGYSKSTDDNRMMATSLNEGSLVSPSPRHASQSALSASRHLTNATAAFERSKSPSRGVSTEDSVPVSALPKATGLFSPFSVSRGSTRGAEEYRNVLGEKLATDPVRLRTMSPRGTAQDERGGLEDFTTAVSEERSYSLHSQDGGFRVGTSHLPPSTPFSYRVRDDRRFTATSYEKSGKPYAELGAVALDASKRSELESNYTRKESTSMRTGITLGDVSREYRRSDLHTPEASLMGGDRGALASQVTNKNLDVGVISTRGDQCTGDQEARGAERQRAQNMEGTADRRPLETELDNDDGEKVKRKTHTRRSHRKEKSSNDQSRGSRKDTSSIRDSLSEWNNLRKSPSASPQQHFLNSSSENSLYLASGGGRAPARGTFPSSSGVRIAPSFPPSADWAGGAAADSSYAPSRRSTSVFGKKDESGLQLSSPSESSDKGLGDKLKETHESFKPKGGTGVSGISALGNSHVGGRADTSEDANTRIRGDLHSGENMRYRSSHTRHVSNQGVRETLVGSAPSHSDAVSARPLFSSSTLNHSTLSLAVIRSGDPGSLPATAGSSTISSFQKSLERDHEPASSPGGTVLPGPACNASASSSFLSSVPGGLSSQLDWMSRVGEKRGDSFPPRQNISSSLYGPVDPHHTDDASRVKGSDADQLTEYTQVQHQSVLSNFDRDRRGGGGPTDLLNDDKIAVSSRIRSTSVGGSQATGSRHSNESAGSSRIRSSSSSAVSQLSARPGVTREDTLLSREYDLQEKNATAHDTLVPSGDNGVVVRDGESEERRSRSASERIRDLSQMKFMTASNSLESIGGVSTRAPPSSLSARIHLQEDKGSSTTALEVTGESSTHTSRTNTSANLPGPGFSSKGGLLGTTPPSTASGRSESVAGRFSNVCVCQASRYMARQKAHYEQQLRRVEEERQQQNQRRRLLGQQEAQIQELQAQLQRQRESVMDEEKQLRQMRAELNEERGEMEKRWKELETQHQDLSEKKEKWRKTSQQKREELHALTTKAAAEKRQLEEQKKEIAVMQAAAKERAASVERAQEVLKRQRADLDELRYSVERTKAQADARAELNEEEKRNLKEREDELNRTSEELHRQGRNLQQRESLLKRKEQDFSMRMEEGKKREMEKESLWAKQNEDLDRRMCLLGEKEKEIEAREGELRQQQLNWEKERENEEKRLRKEKDELAEGQRNLERERHRLTEEEAENRRRLEDEKKRLVNELKEERAHFEANKRRCEAELDGERKLLARDQMDLEVRREKEKLQRDEERRRLMSEIEDARRAFDTEQRRREEELVEGREELARDRKRLQDQERETRQQLERISDELKADRATFEREMAEEKERFLQAKKTEEELLRAEFEREKDKLEREMKKKVEDFQREKEAWDDEREREMKKLQAEMEKAQNKQADAEASRQTYEAERVAVQEHCAAEMKNLQKERTTFEDERKRYVEQVEKQRIQWEEEKEEFLRQLNRQKAAAERELREQKQAAEDMIEEERQRLLQLEENQNQLFEEQMKQVRNTEAELDLQKMRRQEELSKQIARDESLFEREKKLREEEQRLQREKWQLQQEQQTLESQRRQLRQREEQHSRKEAKLDEREQELSQKADDMRDKLREVAQLKEKTERLREAENDLEIEKSALKAEKQSFEMEKKAIDAQVSAWRRKLSQKGEEIARKEKEASARLRDIQTQEKVHQVRMNEEGSRLKQAPFSLKNSTAVTSSVGGGTLMSSTQNKKSGVAGGGGNEAVEQRIGRRATSRTRSISTERRKRSLDGSSTGNRTKSGEENVSSDVASSAEPKDDQQPTPRTSGGLSTANRGSTVTGLASRRRGRSANRGNGKNLLESRRDTSIQDDNKESENAPSFNLRDHAASSVKTADFQAESARGFHDGGPTQENGISTSPSLKATEYARFSRDQKDSANGESTSVSSRGLVAGVAQGKHLRASEEGSKINESGRTSANQESSTGPSSTNPTASTTPTGLVRGDDDPSLLNQGTTTPPSSSSKFFSFGATGYKDGRSSSIDLPPSQRSSRNSVRRVDTEPLGEHSSDAVQSHLHRTPFLDGEDCPSSPLLSLERRAKAFSLERSLDDNGKQLPFLDAREKSSSSASLTHEGGGAFLSSNLFGNAFQTQGVTSKPRDFSHLSSDRQSSTSGPLSRQAGSEFHDSPAVGVSSSPASRRLSYSKARDSVTAEGEDSNIDRPRYSSHAGRASSSFAASGTSEDANDGSLFDRQQHHESSLAKDLSSLRVSPSSSSSGLSASPVSFGGISFTSSSKTRFPERTPKDSQETRRFGEVSPSGRLGEGDAEVEGTRPRRSVLDSIPSNQPSEKRGEPSHKNDTVSKGVVPRSTFFAAETRVSSSSFQNGQYNAVDVVVGRKSQTLITREQEEEDSSARHPEGEEAERGRQSESRCTPTWSVGSAKISQASTTGGTKRTRGSMNSTTRTESLLSSENSGIFPSSSSSVFSDHQRLSARNSDSAELSKQTRMTRDKSGSTDGRDSFTGREPRGRSSYSGLSKLTPISEEENDSEQQSSTTTNFTAASTDVTSSRLCSPRDRETLKMRLAAACAPTGCNDSVDSLRGETIRGTHRETEELREKSDCPISQGGITGRRNFSFSGSMGLTGEGERAGSRQVSPLRRTGDTSRPDDGGGSFVTRDSLISHMSAFSNNGDSDSGEGAMLGSREDTFSSGGRSLGRVSQPTSPHTGFLATQRGRIIAEVRGH</sequence>
<feature type="compositionally biased region" description="Polar residues" evidence="1">
    <location>
        <begin position="189"/>
        <end position="214"/>
    </location>
</feature>
<feature type="compositionally biased region" description="Basic and acidic residues" evidence="1">
    <location>
        <begin position="442"/>
        <end position="451"/>
    </location>
</feature>
<feature type="region of interest" description="Disordered" evidence="1">
    <location>
        <begin position="659"/>
        <end position="678"/>
    </location>
</feature>
<feature type="compositionally biased region" description="Basic and acidic residues" evidence="1">
    <location>
        <begin position="178"/>
        <end position="187"/>
    </location>
</feature>
<feature type="compositionally biased region" description="Polar residues" evidence="1">
    <location>
        <begin position="28"/>
        <end position="46"/>
    </location>
</feature>
<feature type="compositionally biased region" description="Low complexity" evidence="1">
    <location>
        <begin position="2328"/>
        <end position="2345"/>
    </location>
</feature>
<feature type="compositionally biased region" description="Polar residues" evidence="1">
    <location>
        <begin position="2632"/>
        <end position="2645"/>
    </location>
</feature>
<feature type="region of interest" description="Disordered" evidence="1">
    <location>
        <begin position="2292"/>
        <end position="2506"/>
    </location>
</feature>
<feature type="compositionally biased region" description="Polar residues" evidence="1">
    <location>
        <begin position="866"/>
        <end position="881"/>
    </location>
</feature>
<feature type="compositionally biased region" description="Basic and acidic residues" evidence="1">
    <location>
        <begin position="1834"/>
        <end position="1870"/>
    </location>
</feature>
<gene>
    <name evidence="2" type="ORF">CSUI_002303</name>
</gene>
<evidence type="ECO:0000313" key="3">
    <source>
        <dbReference type="Proteomes" id="UP000221165"/>
    </source>
</evidence>
<feature type="compositionally biased region" description="Basic and acidic residues" evidence="1">
    <location>
        <begin position="809"/>
        <end position="821"/>
    </location>
</feature>
<feature type="region of interest" description="Disordered" evidence="1">
    <location>
        <begin position="432"/>
        <end position="508"/>
    </location>
</feature>
<feature type="compositionally biased region" description="Basic and acidic residues" evidence="1">
    <location>
        <begin position="909"/>
        <end position="928"/>
    </location>
</feature>
<comment type="caution">
    <text evidence="2">The sequence shown here is derived from an EMBL/GenBank/DDBJ whole genome shotgun (WGS) entry which is preliminary data.</text>
</comment>
<feature type="region of interest" description="Disordered" evidence="1">
    <location>
        <begin position="997"/>
        <end position="1053"/>
    </location>
</feature>
<feature type="compositionally biased region" description="Polar residues" evidence="1">
    <location>
        <begin position="1938"/>
        <end position="1958"/>
    </location>
</feature>
<feature type="region of interest" description="Disordered" evidence="1">
    <location>
        <begin position="1453"/>
        <end position="1507"/>
    </location>
</feature>
<feature type="compositionally biased region" description="Basic and acidic residues" evidence="1">
    <location>
        <begin position="2075"/>
        <end position="2084"/>
    </location>
</feature>
<feature type="region of interest" description="Disordered" evidence="1">
    <location>
        <begin position="837"/>
        <end position="963"/>
    </location>
</feature>
<name>A0A2C6L9Y8_9APIC</name>
<protein>
    <submittedName>
        <fullName evidence="2">Uncharacterized protein</fullName>
    </submittedName>
</protein>
<feature type="compositionally biased region" description="Polar residues" evidence="1">
    <location>
        <begin position="1002"/>
        <end position="1025"/>
    </location>
</feature>
<feature type="region of interest" description="Disordered" evidence="1">
    <location>
        <begin position="1"/>
        <end position="67"/>
    </location>
</feature>
<feature type="region of interest" description="Disordered" evidence="1">
    <location>
        <begin position="1743"/>
        <end position="1777"/>
    </location>
</feature>
<feature type="compositionally biased region" description="Basic and acidic residues" evidence="1">
    <location>
        <begin position="2488"/>
        <end position="2500"/>
    </location>
</feature>
<feature type="compositionally biased region" description="Basic and acidic residues" evidence="1">
    <location>
        <begin position="944"/>
        <end position="963"/>
    </location>
</feature>
<reference evidence="2 3" key="1">
    <citation type="journal article" date="2017" name="Int. J. Parasitol.">
        <title>The genome of the protozoan parasite Cystoisospora suis and a reverse vaccinology approach to identify vaccine candidates.</title>
        <authorList>
            <person name="Palmieri N."/>
            <person name="Shrestha A."/>
            <person name="Ruttkowski B."/>
            <person name="Beck T."/>
            <person name="Vogl C."/>
            <person name="Tomley F."/>
            <person name="Blake D.P."/>
            <person name="Joachim A."/>
        </authorList>
    </citation>
    <scope>NUCLEOTIDE SEQUENCE [LARGE SCALE GENOMIC DNA]</scope>
    <source>
        <strain evidence="2 3">Wien I</strain>
    </source>
</reference>
<feature type="region of interest" description="Disordered" evidence="1">
    <location>
        <begin position="2253"/>
        <end position="2274"/>
    </location>
</feature>
<feature type="compositionally biased region" description="Polar residues" evidence="1">
    <location>
        <begin position="1"/>
        <end position="16"/>
    </location>
</feature>
<feature type="region of interest" description="Disordered" evidence="1">
    <location>
        <begin position="566"/>
        <end position="652"/>
    </location>
</feature>
<feature type="compositionally biased region" description="Basic and acidic residues" evidence="1">
    <location>
        <begin position="606"/>
        <end position="623"/>
    </location>
</feature>
<feature type="compositionally biased region" description="Basic and acidic residues" evidence="1">
    <location>
        <begin position="2199"/>
        <end position="2211"/>
    </location>
</feature>
<feature type="compositionally biased region" description="Polar residues" evidence="1">
    <location>
        <begin position="2308"/>
        <end position="2321"/>
    </location>
</feature>
<organism evidence="2 3">
    <name type="scientific">Cystoisospora suis</name>
    <dbReference type="NCBI Taxonomy" id="483139"/>
    <lineage>
        <taxon>Eukaryota</taxon>
        <taxon>Sar</taxon>
        <taxon>Alveolata</taxon>
        <taxon>Apicomplexa</taxon>
        <taxon>Conoidasida</taxon>
        <taxon>Coccidia</taxon>
        <taxon>Eucoccidiorida</taxon>
        <taxon>Eimeriorina</taxon>
        <taxon>Sarcocystidae</taxon>
        <taxon>Cystoisospora</taxon>
    </lineage>
</organism>
<feature type="compositionally biased region" description="Polar residues" evidence="1">
    <location>
        <begin position="1968"/>
        <end position="1988"/>
    </location>
</feature>
<keyword evidence="3" id="KW-1185">Reference proteome</keyword>
<feature type="region of interest" description="Disordered" evidence="1">
    <location>
        <begin position="2542"/>
        <end position="2713"/>
    </location>
</feature>
<feature type="compositionally biased region" description="Basic and acidic residues" evidence="1">
    <location>
        <begin position="2749"/>
        <end position="2759"/>
    </location>
</feature>
<feature type="compositionally biased region" description="Low complexity" evidence="1">
    <location>
        <begin position="2689"/>
        <end position="2706"/>
    </location>
</feature>
<feature type="compositionally biased region" description="Polar residues" evidence="1">
    <location>
        <begin position="2115"/>
        <end position="2126"/>
    </location>
</feature>
<feature type="compositionally biased region" description="Basic and acidic residues" evidence="1">
    <location>
        <begin position="2798"/>
        <end position="2807"/>
    </location>
</feature>
<feature type="region of interest" description="Disordered" evidence="1">
    <location>
        <begin position="724"/>
        <end position="768"/>
    </location>
</feature>
<feature type="compositionally biased region" description="Polar residues" evidence="1">
    <location>
        <begin position="2846"/>
        <end position="2863"/>
    </location>
</feature>
<feature type="compositionally biased region" description="Polar residues" evidence="1">
    <location>
        <begin position="2057"/>
        <end position="2068"/>
    </location>
</feature>
<feature type="region of interest" description="Disordered" evidence="1">
    <location>
        <begin position="2749"/>
        <end position="2865"/>
    </location>
</feature>